<dbReference type="Proteomes" id="UP000301309">
    <property type="component" value="Unassembled WGS sequence"/>
</dbReference>
<organism evidence="1 2">
    <name type="scientific">Streptomyces violaceusniger</name>
    <dbReference type="NCBI Taxonomy" id="68280"/>
    <lineage>
        <taxon>Bacteria</taxon>
        <taxon>Bacillati</taxon>
        <taxon>Actinomycetota</taxon>
        <taxon>Actinomycetes</taxon>
        <taxon>Kitasatosporales</taxon>
        <taxon>Streptomycetaceae</taxon>
        <taxon>Streptomyces</taxon>
        <taxon>Streptomyces violaceusniger group</taxon>
    </lineage>
</organism>
<evidence type="ECO:0000313" key="1">
    <source>
        <dbReference type="EMBL" id="GDY51991.1"/>
    </source>
</evidence>
<reference evidence="1 2" key="1">
    <citation type="journal article" date="2020" name="Int. J. Syst. Evol. Microbiol.">
        <title>Reclassification of Streptomyces castelarensis and Streptomyces sporoclivatus as later heterotypic synonyms of Streptomyces antimycoticus.</title>
        <authorList>
            <person name="Komaki H."/>
            <person name="Tamura T."/>
        </authorList>
    </citation>
    <scope>NUCLEOTIDE SEQUENCE [LARGE SCALE GENOMIC DNA]</scope>
    <source>
        <strain evidence="1 2">NBRC 13459</strain>
    </source>
</reference>
<dbReference type="EMBL" id="BJHW01000001">
    <property type="protein sequence ID" value="GDY51991.1"/>
    <property type="molecule type" value="Genomic_DNA"/>
</dbReference>
<evidence type="ECO:0000313" key="2">
    <source>
        <dbReference type="Proteomes" id="UP000301309"/>
    </source>
</evidence>
<protein>
    <submittedName>
        <fullName evidence="1">Uncharacterized protein</fullName>
    </submittedName>
</protein>
<name>A0A4D4KRP0_STRVO</name>
<proteinExistence type="predicted"/>
<gene>
    <name evidence="1" type="ORF">SVIO_026140</name>
</gene>
<dbReference type="AlphaFoldDB" id="A0A4D4KRP0"/>
<keyword evidence="2" id="KW-1185">Reference proteome</keyword>
<accession>A0A4D4KRP0</accession>
<sequence>MRVSTVVEAELSEFDLDLRVEAVKETSGEALSITSGPASAALCSMPC</sequence>
<comment type="caution">
    <text evidence="1">The sequence shown here is derived from an EMBL/GenBank/DDBJ whole genome shotgun (WGS) entry which is preliminary data.</text>
</comment>